<gene>
    <name evidence="2" type="ORF">HZY85_05390</name>
</gene>
<evidence type="ECO:0000256" key="1">
    <source>
        <dbReference type="SAM" id="Phobius"/>
    </source>
</evidence>
<keyword evidence="1" id="KW-0472">Membrane</keyword>
<accession>A0ABX2SZ33</accession>
<organism evidence="2 3">
    <name type="scientific">Gemelliphila palaticanis</name>
    <dbReference type="NCBI Taxonomy" id="81950"/>
    <lineage>
        <taxon>Bacteria</taxon>
        <taxon>Bacillati</taxon>
        <taxon>Bacillota</taxon>
        <taxon>Bacilli</taxon>
        <taxon>Bacillales</taxon>
        <taxon>Gemellaceae</taxon>
        <taxon>Gemelliphila</taxon>
    </lineage>
</organism>
<proteinExistence type="predicted"/>
<comment type="caution">
    <text evidence="2">The sequence shown here is derived from an EMBL/GenBank/DDBJ whole genome shotgun (WGS) entry which is preliminary data.</text>
</comment>
<feature type="transmembrane region" description="Helical" evidence="1">
    <location>
        <begin position="32"/>
        <end position="50"/>
    </location>
</feature>
<protein>
    <submittedName>
        <fullName evidence="2">Uncharacterized protein</fullName>
    </submittedName>
</protein>
<dbReference type="EMBL" id="JACBYF010000009">
    <property type="protein sequence ID" value="NYS47631.1"/>
    <property type="molecule type" value="Genomic_DNA"/>
</dbReference>
<keyword evidence="1" id="KW-0812">Transmembrane</keyword>
<dbReference type="RefSeq" id="WP_179941418.1">
    <property type="nucleotide sequence ID" value="NZ_JACBYF010000009.1"/>
</dbReference>
<evidence type="ECO:0000313" key="3">
    <source>
        <dbReference type="Proteomes" id="UP000531840"/>
    </source>
</evidence>
<sequence length="149" mass="17514">MNLLKNPFIQILILAITTVLFFVAIYYNYHNLVSVLCIVITIVWGIYRYKKALEIVKEKQNNMLVKKYKRLVILDNLLVTGIIIIIPIHSLLANSGLSYEIKKNISKLYILVLLAYIIINLYYLSKRKSLFKKIYEQLGIDPNFERLEF</sequence>
<name>A0ABX2SZ33_9BACL</name>
<dbReference type="Proteomes" id="UP000531840">
    <property type="component" value="Unassembled WGS sequence"/>
</dbReference>
<feature type="transmembrane region" description="Helical" evidence="1">
    <location>
        <begin position="7"/>
        <end position="26"/>
    </location>
</feature>
<feature type="transmembrane region" description="Helical" evidence="1">
    <location>
        <begin position="105"/>
        <end position="124"/>
    </location>
</feature>
<reference evidence="2 3" key="1">
    <citation type="submission" date="2020-07" db="EMBL/GenBank/DDBJ databases">
        <title>MOT database genomes.</title>
        <authorList>
            <person name="Joseph S."/>
            <person name="Aduse-Opoku J."/>
            <person name="Hashim A."/>
            <person name="Wade W."/>
            <person name="Curtis M."/>
        </authorList>
    </citation>
    <scope>NUCLEOTIDE SEQUENCE [LARGE SCALE GENOMIC DNA]</scope>
    <source>
        <strain evidence="2 3">CIP 106318</strain>
    </source>
</reference>
<evidence type="ECO:0000313" key="2">
    <source>
        <dbReference type="EMBL" id="NYS47631.1"/>
    </source>
</evidence>
<keyword evidence="1" id="KW-1133">Transmembrane helix</keyword>
<keyword evidence="3" id="KW-1185">Reference proteome</keyword>
<feature type="transmembrane region" description="Helical" evidence="1">
    <location>
        <begin position="71"/>
        <end position="93"/>
    </location>
</feature>